<organism evidence="1 2">
    <name type="scientific">Nocardia seriolae</name>
    <dbReference type="NCBI Taxonomy" id="37332"/>
    <lineage>
        <taxon>Bacteria</taxon>
        <taxon>Bacillati</taxon>
        <taxon>Actinomycetota</taxon>
        <taxon>Actinomycetes</taxon>
        <taxon>Mycobacteriales</taxon>
        <taxon>Nocardiaceae</taxon>
        <taxon>Nocardia</taxon>
    </lineage>
</organism>
<proteinExistence type="predicted"/>
<dbReference type="Proteomes" id="UP000037179">
    <property type="component" value="Unassembled WGS sequence"/>
</dbReference>
<evidence type="ECO:0000313" key="1">
    <source>
        <dbReference type="EMBL" id="GAP32537.1"/>
    </source>
</evidence>
<dbReference type="EMBL" id="BBYQ01000164">
    <property type="protein sequence ID" value="GAP32537.1"/>
    <property type="molecule type" value="Genomic_DNA"/>
</dbReference>
<evidence type="ECO:0000313" key="2">
    <source>
        <dbReference type="Proteomes" id="UP000037179"/>
    </source>
</evidence>
<sequence length="69" mass="7994">MTLLTVLIARIEPGQMGTYVLWARTKHRTWRRIAEDLCVSTPTVLLWAGCAQLRHHLHLPTTHTIEELH</sequence>
<keyword evidence="2" id="KW-1185">Reference proteome</keyword>
<dbReference type="GeneID" id="93375851"/>
<reference evidence="1 2" key="2">
    <citation type="journal article" date="2016" name="Genome Announc.">
        <title>Draft Genome Sequence of Erythromycin- and Oxytetracycline-Sensitive Nocardia seriolae Strain U-1 (NBRC 110359).</title>
        <authorList>
            <person name="Imajoh M."/>
            <person name="Sukeda M."/>
            <person name="Shimizu M."/>
            <person name="Yamane J."/>
            <person name="Ohnishi K."/>
            <person name="Oshima S."/>
        </authorList>
    </citation>
    <scope>NUCLEOTIDE SEQUENCE [LARGE SCALE GENOMIC DNA]</scope>
    <source>
        <strain evidence="1 2">U-1</strain>
    </source>
</reference>
<reference evidence="2" key="1">
    <citation type="submission" date="2015-07" db="EMBL/GenBank/DDBJ databases">
        <title>Nocardia seriolae U-1 whole genome shotgun sequence.</title>
        <authorList>
            <person name="Imajoh M."/>
            <person name="Fukumoto Y."/>
            <person name="Sukeda M."/>
            <person name="Yamane J."/>
            <person name="Yamasaki K."/>
            <person name="Shimizu M."/>
            <person name="Ohnishi K."/>
            <person name="Oshima S."/>
        </authorList>
    </citation>
    <scope>NUCLEOTIDE SEQUENCE [LARGE SCALE GENOMIC DNA]</scope>
    <source>
        <strain evidence="2">U-1</strain>
    </source>
</reference>
<dbReference type="RefSeq" id="WP_033090846.1">
    <property type="nucleotide sequence ID" value="NZ_AP017900.1"/>
</dbReference>
<accession>A0A0B8NLC7</accession>
<protein>
    <submittedName>
        <fullName evidence="1">MarR family transcriptional regulator</fullName>
    </submittedName>
</protein>
<name>A0A0B8NLC7_9NOCA</name>
<comment type="caution">
    <text evidence="1">The sequence shown here is derived from an EMBL/GenBank/DDBJ whole genome shotgun (WGS) entry which is preliminary data.</text>
</comment>
<dbReference type="AlphaFoldDB" id="A0A0B8NLC7"/>
<gene>
    <name evidence="1" type="ORF">NSK11_contig00164-0008</name>
</gene>